<gene>
    <name evidence="3" type="ORF">HO133_009442</name>
</gene>
<keyword evidence="4" id="KW-1185">Reference proteome</keyword>
<proteinExistence type="predicted"/>
<evidence type="ECO:0000256" key="1">
    <source>
        <dbReference type="SAM" id="MobiDB-lite"/>
    </source>
</evidence>
<feature type="region of interest" description="Disordered" evidence="1">
    <location>
        <begin position="693"/>
        <end position="727"/>
    </location>
</feature>
<dbReference type="GeneID" id="59337837"/>
<feature type="region of interest" description="Disordered" evidence="1">
    <location>
        <begin position="179"/>
        <end position="198"/>
    </location>
</feature>
<feature type="domain" description="DUF6604" evidence="2">
    <location>
        <begin position="11"/>
        <end position="301"/>
    </location>
</feature>
<reference evidence="3 4" key="1">
    <citation type="journal article" date="2020" name="Genomics">
        <title>Complete, high-quality genomes from long-read metagenomic sequencing of two wolf lichen thalli reveals enigmatic genome architecture.</title>
        <authorList>
            <person name="McKenzie S.K."/>
            <person name="Walston R.F."/>
            <person name="Allen J.L."/>
        </authorList>
    </citation>
    <scope>NUCLEOTIDE SEQUENCE [LARGE SCALE GENOMIC DNA]</scope>
    <source>
        <strain evidence="3">WasteWater1</strain>
    </source>
</reference>
<feature type="compositionally biased region" description="Polar residues" evidence="1">
    <location>
        <begin position="182"/>
        <end position="198"/>
    </location>
</feature>
<protein>
    <recommendedName>
        <fullName evidence="2">DUF6604 domain-containing protein</fullName>
    </recommendedName>
</protein>
<dbReference type="Pfam" id="PF20253">
    <property type="entry name" value="DUF6604"/>
    <property type="match status" value="1"/>
</dbReference>
<accession>A0A8H6CNZ7</accession>
<dbReference type="RefSeq" id="XP_037155129.1">
    <property type="nucleotide sequence ID" value="XM_037300303.1"/>
</dbReference>
<evidence type="ECO:0000313" key="3">
    <source>
        <dbReference type="EMBL" id="KAF6226576.1"/>
    </source>
</evidence>
<evidence type="ECO:0000259" key="2">
    <source>
        <dbReference type="Pfam" id="PF20253"/>
    </source>
</evidence>
<organism evidence="3 4">
    <name type="scientific">Letharia lupina</name>
    <dbReference type="NCBI Taxonomy" id="560253"/>
    <lineage>
        <taxon>Eukaryota</taxon>
        <taxon>Fungi</taxon>
        <taxon>Dikarya</taxon>
        <taxon>Ascomycota</taxon>
        <taxon>Pezizomycotina</taxon>
        <taxon>Lecanoromycetes</taxon>
        <taxon>OSLEUM clade</taxon>
        <taxon>Lecanoromycetidae</taxon>
        <taxon>Lecanorales</taxon>
        <taxon>Lecanorineae</taxon>
        <taxon>Parmeliaceae</taxon>
        <taxon>Letharia</taxon>
    </lineage>
</organism>
<comment type="caution">
    <text evidence="3">The sequence shown here is derived from an EMBL/GenBank/DDBJ whole genome shotgun (WGS) entry which is preliminary data.</text>
</comment>
<dbReference type="Proteomes" id="UP000593566">
    <property type="component" value="Unassembled WGS sequence"/>
</dbReference>
<dbReference type="InterPro" id="IPR046539">
    <property type="entry name" value="DUF6604"/>
</dbReference>
<evidence type="ECO:0000313" key="4">
    <source>
        <dbReference type="Proteomes" id="UP000593566"/>
    </source>
</evidence>
<dbReference type="EMBL" id="JACCJB010000006">
    <property type="protein sequence ID" value="KAF6226576.1"/>
    <property type="molecule type" value="Genomic_DNA"/>
</dbReference>
<dbReference type="PANTHER" id="PTHR38795">
    <property type="entry name" value="DUF6604 DOMAIN-CONTAINING PROTEIN"/>
    <property type="match status" value="1"/>
</dbReference>
<dbReference type="PANTHER" id="PTHR38795:SF1">
    <property type="entry name" value="DUF6604 DOMAIN-CONTAINING PROTEIN"/>
    <property type="match status" value="1"/>
</dbReference>
<dbReference type="AlphaFoldDB" id="A0A8H6CNZ7"/>
<name>A0A8H6CNZ7_9LECA</name>
<sequence>MLPNFLQSNYQTYKQDTDSIAKWLAVKAKQCGYPADLLSPTVPPTSLHQPARPSQRLKGAARKKAKDVAKGDAAPLKDLQISADAPKYTIQVKDFVTLAECIARFTKPAVEVPATLARVLNRAVELRQQHNTWSRSRAEAEMSVDIEESNKSHAYFLDILERTREILKPRMPPELIDDFLSKPSSNGNGQGNSDTQINGQISNMFVGLDIQEPSQTFLDAPDVKQETGNKAVPEPTYEAEKLRSREEQYLAAHCLFQDVRNIRSFLRQLWANYRDGGLSLVAVSITTNTAIDFVRSMEQDCLQRFPEKSDYESIMHIFYSVQCLHRGHDPSSKQQSNDLFNFEVYDLAEEVMVPTYIVLEGLQRIISPDSVPIYKPGHFGARDMRNDWTKKSARDKVHDDSLVLMEAFPDLMLMTMITSKSPLAEDELIRGIRQMAPGRLIPLWLVFAAQCFLDAQHVLGRDVARGHAELQQTANAIRASISQNFDFHKSLRVENWPRQNDFQFNESLRVIEEWIRHDMVADKMKAVKAAVTLPPPEPFRLLKQYPLICGLFSFAIQKTAQEVGIAFANAWGSIMYTGHLYNAIRQEKFLSKAWKDMELLIALQSTEKFFVGDPPKDLEGYLKRFLLSVGYSATAFARNRRRNAAIASAKGPRALSELCAVGALFKGRYCQNQHTVTWTPDCIKPIIDAKIEDDSESESENAEKKSTKVKTAASGSLIRKPKSNSGSMPTTDFLEDLANALHAETLEMSVDYLRMHRFCWMLLRNVNDVCKPQLLEMFGPGYLEKENQLPFMVGYIFMAATQTSRVANLLLPRRAGVEVSSRLLARAATALEGMVESGAGGIESKFIAQRLGVGEIDYGELDNLDAHDRT</sequence>
<feature type="region of interest" description="Disordered" evidence="1">
    <location>
        <begin position="42"/>
        <end position="69"/>
    </location>
</feature>